<keyword evidence="1" id="KW-0472">Membrane</keyword>
<evidence type="ECO:0000313" key="2">
    <source>
        <dbReference type="EMBL" id="RXK35560.1"/>
    </source>
</evidence>
<name>A0A4V1M342_TREME</name>
<dbReference type="Proteomes" id="UP000289152">
    <property type="component" value="Unassembled WGS sequence"/>
</dbReference>
<dbReference type="AlphaFoldDB" id="A0A4V1M342"/>
<keyword evidence="3" id="KW-1185">Reference proteome</keyword>
<dbReference type="InParanoid" id="A0A4V1M342"/>
<dbReference type="InterPro" id="IPR051380">
    <property type="entry name" value="pH-response_reg_palI/RIM9"/>
</dbReference>
<feature type="transmembrane region" description="Helical" evidence="1">
    <location>
        <begin position="117"/>
        <end position="139"/>
    </location>
</feature>
<dbReference type="GO" id="GO:0005886">
    <property type="term" value="C:plasma membrane"/>
    <property type="evidence" value="ECO:0007669"/>
    <property type="project" value="InterPro"/>
</dbReference>
<dbReference type="PANTHER" id="PTHR28013">
    <property type="entry name" value="PROTEIN DCV1-RELATED"/>
    <property type="match status" value="1"/>
</dbReference>
<dbReference type="EMBL" id="SDIL01000131">
    <property type="protein sequence ID" value="RXK35560.1"/>
    <property type="molecule type" value="Genomic_DNA"/>
</dbReference>
<dbReference type="Pfam" id="PF06687">
    <property type="entry name" value="SUR7"/>
    <property type="match status" value="1"/>
</dbReference>
<gene>
    <name evidence="2" type="ORF">M231_07192</name>
</gene>
<evidence type="ECO:0000256" key="1">
    <source>
        <dbReference type="SAM" id="Phobius"/>
    </source>
</evidence>
<keyword evidence="1" id="KW-0812">Transmembrane</keyword>
<accession>A0A4V1M342</accession>
<sequence length="196" mass="22036">MFRWEDCVEGHIILGLTFSLISSILLTLVTFSTPYNKSIYFLRTPNPSIHFGALGYCPSTSECIKRVGYSTGSEVTEWLTRAQVLYAVGAIFMLLALIALLLSLLRVGQFMWNPIYFRTMSLLGFIFSLLAEIFALILWVQARHRYDAEGVRATYGAALWIGLAGVILAFLAACFGGPAFEAKWMYRAHRNVPYNL</sequence>
<keyword evidence="1" id="KW-1133">Transmembrane helix</keyword>
<organism evidence="2 3">
    <name type="scientific">Tremella mesenterica</name>
    <name type="common">Jelly fungus</name>
    <dbReference type="NCBI Taxonomy" id="5217"/>
    <lineage>
        <taxon>Eukaryota</taxon>
        <taxon>Fungi</taxon>
        <taxon>Dikarya</taxon>
        <taxon>Basidiomycota</taxon>
        <taxon>Agaricomycotina</taxon>
        <taxon>Tremellomycetes</taxon>
        <taxon>Tremellales</taxon>
        <taxon>Tremellaceae</taxon>
        <taxon>Tremella</taxon>
    </lineage>
</organism>
<dbReference type="InterPro" id="IPR009571">
    <property type="entry name" value="SUR7/Rim9-like_fungi"/>
</dbReference>
<evidence type="ECO:0000313" key="3">
    <source>
        <dbReference type="Proteomes" id="UP000289152"/>
    </source>
</evidence>
<dbReference type="GO" id="GO:0035838">
    <property type="term" value="C:growing cell tip"/>
    <property type="evidence" value="ECO:0007669"/>
    <property type="project" value="TreeGrafter"/>
</dbReference>
<dbReference type="PANTHER" id="PTHR28013:SF4">
    <property type="entry name" value="MARVEL DOMAIN-CONTAINING PROTEIN"/>
    <property type="match status" value="1"/>
</dbReference>
<dbReference type="OrthoDB" id="2589196at2759"/>
<feature type="transmembrane region" description="Helical" evidence="1">
    <location>
        <begin position="12"/>
        <end position="31"/>
    </location>
</feature>
<reference evidence="2 3" key="1">
    <citation type="submission" date="2016-06" db="EMBL/GenBank/DDBJ databases">
        <title>Evolution of pathogenesis and genome organization in the Tremellales.</title>
        <authorList>
            <person name="Cuomo C."/>
            <person name="Litvintseva A."/>
            <person name="Heitman J."/>
            <person name="Chen Y."/>
            <person name="Sun S."/>
            <person name="Springer D."/>
            <person name="Dromer F."/>
            <person name="Young S."/>
            <person name="Zeng Q."/>
            <person name="Chapman S."/>
            <person name="Gujja S."/>
            <person name="Saif S."/>
            <person name="Birren B."/>
        </authorList>
    </citation>
    <scope>NUCLEOTIDE SEQUENCE [LARGE SCALE GENOMIC DNA]</scope>
    <source>
        <strain evidence="2 3">ATCC 28783</strain>
    </source>
</reference>
<proteinExistence type="predicted"/>
<feature type="transmembrane region" description="Helical" evidence="1">
    <location>
        <begin position="84"/>
        <end position="105"/>
    </location>
</feature>
<feature type="transmembrane region" description="Helical" evidence="1">
    <location>
        <begin position="159"/>
        <end position="180"/>
    </location>
</feature>
<comment type="caution">
    <text evidence="2">The sequence shown here is derived from an EMBL/GenBank/DDBJ whole genome shotgun (WGS) entry which is preliminary data.</text>
</comment>
<dbReference type="Gene3D" id="1.20.140.150">
    <property type="match status" value="1"/>
</dbReference>
<dbReference type="VEuPathDB" id="FungiDB:TREMEDRAFT_66360"/>
<dbReference type="GO" id="GO:0032153">
    <property type="term" value="C:cell division site"/>
    <property type="evidence" value="ECO:0007669"/>
    <property type="project" value="TreeGrafter"/>
</dbReference>
<protein>
    <submittedName>
        <fullName evidence="2">Uncharacterized protein</fullName>
    </submittedName>
</protein>